<feature type="compositionally biased region" description="Basic and acidic residues" evidence="8">
    <location>
        <begin position="86"/>
        <end position="101"/>
    </location>
</feature>
<evidence type="ECO:0000256" key="5">
    <source>
        <dbReference type="ARBA" id="ARBA00023128"/>
    </source>
</evidence>
<keyword evidence="4" id="KW-0689">Ribosomal protein</keyword>
<evidence type="ECO:0000313" key="9">
    <source>
        <dbReference type="EMBL" id="KAL2046210.1"/>
    </source>
</evidence>
<proteinExistence type="inferred from homology"/>
<evidence type="ECO:0000256" key="6">
    <source>
        <dbReference type="ARBA" id="ARBA00023274"/>
    </source>
</evidence>
<name>A0ABR4AL56_9LECA</name>
<sequence length="488" mass="53945">MSSHIPLQLTMSLQTCWRCLSKTSKPPLFSLQHPLQSWLLLPATIAPFTTSASLAKQIVNSPKVPKKKKENNVLKVATGFRKKSKKPTDVGKGRRPAPGERKALRKRVVLSNTNALEVHGLQDIDAESMMNESFRGQVLGIPGRIVDRLRAVEAFKVPQGWALFRRPAMLMRKETLDFGREVEGIARDEKKKSIRRVYVGERGSGKSLMLLQAMTMAFLKDWVVINIPNAQDLISAQTEYGPVPDTTPTLYAQRNYTATLLSTIARSNPSLTDLQLTQPTNLSDIPIPIPPNISLARLASIGSSDPEIAWPIFQVLLSELKKPSRPPLMFCLDGLAHIMCDTRYIAPPEYKPIHAHDFTIIKSFLDHLSGAENLPNGGAILAATSNSNNPVIPSLDLALSQLRGNQTVERDPFAKYDERVLGVFNKGGVEVQTIGGITKEDARALMEYWAKSGVCRQRVDEGFVGEKWTLSGGGVVGELERAVIRMRV</sequence>
<evidence type="ECO:0000256" key="7">
    <source>
        <dbReference type="ARBA" id="ARBA00035140"/>
    </source>
</evidence>
<protein>
    <recommendedName>
        <fullName evidence="7">Small ribosomal subunit protein mS29</fullName>
    </recommendedName>
</protein>
<dbReference type="Pfam" id="PF10236">
    <property type="entry name" value="DAP3"/>
    <property type="match status" value="1"/>
</dbReference>
<keyword evidence="5" id="KW-0496">Mitochondrion</keyword>
<comment type="subcellular location">
    <subcellularLocation>
        <location evidence="1">Mitochondrion</location>
    </subcellularLocation>
</comment>
<evidence type="ECO:0000313" key="10">
    <source>
        <dbReference type="Proteomes" id="UP001590950"/>
    </source>
</evidence>
<comment type="caution">
    <text evidence="9">The sequence shown here is derived from an EMBL/GenBank/DDBJ whole genome shotgun (WGS) entry which is preliminary data.</text>
</comment>
<reference evidence="9 10" key="1">
    <citation type="submission" date="2024-09" db="EMBL/GenBank/DDBJ databases">
        <title>Rethinking Asexuality: The Enigmatic Case of Functional Sexual Genes in Lepraria (Stereocaulaceae).</title>
        <authorList>
            <person name="Doellman M."/>
            <person name="Sun Y."/>
            <person name="Barcenas-Pena A."/>
            <person name="Lumbsch H.T."/>
            <person name="Grewe F."/>
        </authorList>
    </citation>
    <scope>NUCLEOTIDE SEQUENCE [LARGE SCALE GENOMIC DNA]</scope>
    <source>
        <strain evidence="9 10">Mercado 3170</strain>
    </source>
</reference>
<evidence type="ECO:0000256" key="8">
    <source>
        <dbReference type="SAM" id="MobiDB-lite"/>
    </source>
</evidence>
<gene>
    <name evidence="9" type="ORF">N7G274_001657</name>
</gene>
<evidence type="ECO:0000256" key="3">
    <source>
        <dbReference type="ARBA" id="ARBA00022946"/>
    </source>
</evidence>
<dbReference type="PANTHER" id="PTHR12810:SF0">
    <property type="entry name" value="SMALL RIBOSOMAL SUBUNIT PROTEIN MS29"/>
    <property type="match status" value="1"/>
</dbReference>
<feature type="region of interest" description="Disordered" evidence="8">
    <location>
        <begin position="80"/>
        <end position="101"/>
    </location>
</feature>
<keyword evidence="6" id="KW-0687">Ribonucleoprotein</keyword>
<organism evidence="9 10">
    <name type="scientific">Stereocaulon virgatum</name>
    <dbReference type="NCBI Taxonomy" id="373712"/>
    <lineage>
        <taxon>Eukaryota</taxon>
        <taxon>Fungi</taxon>
        <taxon>Dikarya</taxon>
        <taxon>Ascomycota</taxon>
        <taxon>Pezizomycotina</taxon>
        <taxon>Lecanoromycetes</taxon>
        <taxon>OSLEUM clade</taxon>
        <taxon>Lecanoromycetidae</taxon>
        <taxon>Lecanorales</taxon>
        <taxon>Lecanorineae</taxon>
        <taxon>Stereocaulaceae</taxon>
        <taxon>Stereocaulon</taxon>
    </lineage>
</organism>
<dbReference type="PANTHER" id="PTHR12810">
    <property type="entry name" value="MITOCHONDRIAL 28S RIBOSOMAL PROTEIN S29"/>
    <property type="match status" value="1"/>
</dbReference>
<evidence type="ECO:0000256" key="1">
    <source>
        <dbReference type="ARBA" id="ARBA00004173"/>
    </source>
</evidence>
<keyword evidence="3" id="KW-0809">Transit peptide</keyword>
<dbReference type="EMBL" id="JBEFKJ010000004">
    <property type="protein sequence ID" value="KAL2046210.1"/>
    <property type="molecule type" value="Genomic_DNA"/>
</dbReference>
<keyword evidence="10" id="KW-1185">Reference proteome</keyword>
<dbReference type="InterPro" id="IPR019368">
    <property type="entry name" value="Ribosomal_mS29"/>
</dbReference>
<evidence type="ECO:0000256" key="4">
    <source>
        <dbReference type="ARBA" id="ARBA00022980"/>
    </source>
</evidence>
<accession>A0ABR4AL56</accession>
<dbReference type="Proteomes" id="UP001590950">
    <property type="component" value="Unassembled WGS sequence"/>
</dbReference>
<comment type="similarity">
    <text evidence="2">Belongs to the mitochondrion-specific ribosomal protein mS29 family.</text>
</comment>
<evidence type="ECO:0000256" key="2">
    <source>
        <dbReference type="ARBA" id="ARBA00009863"/>
    </source>
</evidence>